<dbReference type="Pfam" id="PF13558">
    <property type="entry name" value="SbcC_Walker_B"/>
    <property type="match status" value="1"/>
</dbReference>
<dbReference type="GO" id="GO:0006302">
    <property type="term" value="P:double-strand break repair"/>
    <property type="evidence" value="ECO:0007669"/>
    <property type="project" value="InterPro"/>
</dbReference>
<dbReference type="NCBIfam" id="TIGR00606">
    <property type="entry name" value="rad50"/>
    <property type="match status" value="1"/>
</dbReference>
<dbReference type="InterPro" id="IPR027417">
    <property type="entry name" value="P-loop_NTPase"/>
</dbReference>
<evidence type="ECO:0000256" key="10">
    <source>
        <dbReference type="ARBA" id="ARBA00022833"/>
    </source>
</evidence>
<comment type="subcellular location">
    <subcellularLocation>
        <location evidence="3">Chromosome</location>
        <location evidence="3">Telomere</location>
    </subcellularLocation>
    <subcellularLocation>
        <location evidence="2">Nucleus</location>
    </subcellularLocation>
</comment>
<keyword evidence="9" id="KW-0378">Hydrolase</keyword>
<dbReference type="Pfam" id="PF04423">
    <property type="entry name" value="Rad50_zn_hook"/>
    <property type="match status" value="1"/>
</dbReference>
<dbReference type="Bgee" id="ENSXETG00000006986">
    <property type="expression patterns" value="Expressed in testis and 12 other cell types or tissues"/>
</dbReference>
<sequence length="1337" mass="157019">MCSGSSFLEELCFSLEIIYQKKQHTMSKIEKMSIQGVRSFGIEDKNKQVIQFFTPLTLLVGPNGAGKTTIIECLKYITTGDFPPGSKGKTFVHDPKVAHETDVRAQIRLQLKDVNGELVAVQRSMICTQKGKSTEFKTLEGVITRMKHGEKVSLSTKCAEMDKEMISALGVSSAVLNNVIFCHQEDSNWPLSEGRQLKVKFDEIFSATRYIKALETLRKVRLNQAQNVREYQVEIKYLKQNKEKAREIQDNLQSKEKQLAVSKENVKSIESQLEPLKDRLADIQRNLTKVMRLDNEIKALESRKRTMEKDNQDLEEKMEKVFQGTDEELSDMYQNHQRTVREKERKLNDHQRDMDRACKESQRLNREKGELLVQQGRLQLEADQHQQYIKTRDSLIKSLAAQLELDGFERTPFNQRQTSNFQMLVKERQEKDEAHANQILREFSEREAMKQRQIDEIRDKKTGLERTIELKSSTQSKKHTDLKNVKYELQQLEGSSDRLQELDEELQKTERELENVEKSCNLEALRGEVAQLQSQKSDLDRNVRKLDQEMEQLNTHTMTRTQMDMLKKDKADKDEQIRKIKSRHNDELSSLIGYFPNKKQLEDWLYSKRKDVNQTREKLARFTKELVAAEQNKNHLSNELRRKEEQSTSFEEKVFDVCGSQDFDSDLSRLQDDIEKTSKQRAMLAGATAVYTQFITTLTEENQPCCPVCQRIFPSEAELQDVINDMQSKLRLVPDKLKAAEGELKRKEKRKDEMMELKPMRQMLADLKEKEVPEIRNKLVAINREIQRLKNDVEEQETLIATFVSEEESAKACLQDISLMERYQMELRDVERKIAQYATKLQGVDLNRTVQQVNQEKQEKQHSLDNVSGKIELLRKRIQDQQEQVQQLKSTVNELTAEKLHISSNLQRRQQLEEQNVELTTELQCLSREIKEAKEQVFPLESTLQKFQQEKQELLQRKELSYREAQEKVNDIKEKVKKINLFSKDIEKYIQDGKEDFKEQKECELQELIARLNECEKQKEKINREMVNIRQDIDTQKIQERCLQDNLTLRKRIEELKRVEEERQQLLKEMGQMKVMQMKNEHQELENKSETLKTNHSLALGRQKGFEDEILRFKKELREPQYKDAEEKYRDKMIVMRTTELAIKDLDIYYKTLDQAIMKFHSMKMEEINKIIRDLWRSTYRGQDIEYIEIRSDADEGVSAADKRRTYNYRVVMIKGDTALDMRGRCSAGQKVLASLIIRLALAETFCLNCGILALDEPTTNLDRENIESLAHALVEIIKSRSRQRNFQLVVITHDEDFVELLGRSEYVEHFYRIKKNIDQCSEIMRCSVNSLTSYVH</sequence>
<keyword evidence="11" id="KW-0067">ATP-binding</keyword>
<dbReference type="Pfam" id="PF13476">
    <property type="entry name" value="AAA_23"/>
    <property type="match status" value="1"/>
</dbReference>
<dbReference type="GO" id="GO:0030870">
    <property type="term" value="C:Mre11 complex"/>
    <property type="evidence" value="ECO:0007669"/>
    <property type="project" value="InterPro"/>
</dbReference>
<keyword evidence="14 21" id="KW-0175">Coiled coil</keyword>
<organism evidence="23">
    <name type="scientific">Xenopus tropicalis</name>
    <name type="common">Western clawed frog</name>
    <name type="synonym">Silurana tropicalis</name>
    <dbReference type="NCBI Taxonomy" id="8364"/>
    <lineage>
        <taxon>Eukaryota</taxon>
        <taxon>Metazoa</taxon>
        <taxon>Chordata</taxon>
        <taxon>Craniata</taxon>
        <taxon>Vertebrata</taxon>
        <taxon>Euteleostomi</taxon>
        <taxon>Amphibia</taxon>
        <taxon>Batrachia</taxon>
        <taxon>Anura</taxon>
        <taxon>Pipoidea</taxon>
        <taxon>Pipidae</taxon>
        <taxon>Xenopodinae</taxon>
        <taxon>Xenopus</taxon>
        <taxon>Silurana</taxon>
    </lineage>
</organism>
<gene>
    <name evidence="23" type="primary">rad50</name>
</gene>
<evidence type="ECO:0000256" key="8">
    <source>
        <dbReference type="ARBA" id="ARBA00022763"/>
    </source>
</evidence>
<dbReference type="InParanoid" id="A0A6I8RP95"/>
<accession>A0A6I8RP95</accession>
<evidence type="ECO:0000256" key="4">
    <source>
        <dbReference type="ARBA" id="ARBA00009439"/>
    </source>
</evidence>
<evidence type="ECO:0000256" key="2">
    <source>
        <dbReference type="ARBA" id="ARBA00004123"/>
    </source>
</evidence>
<dbReference type="Gene3D" id="3.40.50.300">
    <property type="entry name" value="P-loop containing nucleotide triphosphate hydrolases"/>
    <property type="match status" value="2"/>
</dbReference>
<evidence type="ECO:0000256" key="20">
    <source>
        <dbReference type="PROSITE-ProRule" id="PRU00471"/>
    </source>
</evidence>
<dbReference type="InterPro" id="IPR013134">
    <property type="entry name" value="Zn_hook_RAD50"/>
</dbReference>
<evidence type="ECO:0000256" key="21">
    <source>
        <dbReference type="SAM" id="Coils"/>
    </source>
</evidence>
<dbReference type="InterPro" id="IPR038729">
    <property type="entry name" value="Rad50/SbcC_AAA"/>
</dbReference>
<feature type="coiled-coil region" evidence="21">
    <location>
        <begin position="440"/>
        <end position="583"/>
    </location>
</feature>
<evidence type="ECO:0000256" key="3">
    <source>
        <dbReference type="ARBA" id="ARBA00004574"/>
    </source>
</evidence>
<keyword evidence="12" id="KW-0460">Magnesium</keyword>
<feature type="binding site" evidence="20">
    <location>
        <position position="709"/>
    </location>
    <ligand>
        <name>Zn(2+)</name>
        <dbReference type="ChEBI" id="CHEBI:29105"/>
    </ligand>
</feature>
<comment type="catalytic activity">
    <reaction evidence="18">
        <text>ATP + H2O = ADP + phosphate + H(+)</text>
        <dbReference type="Rhea" id="RHEA:13065"/>
        <dbReference type="ChEBI" id="CHEBI:15377"/>
        <dbReference type="ChEBI" id="CHEBI:15378"/>
        <dbReference type="ChEBI" id="CHEBI:30616"/>
        <dbReference type="ChEBI" id="CHEBI:43474"/>
        <dbReference type="ChEBI" id="CHEBI:456216"/>
    </reaction>
</comment>
<feature type="domain" description="Zinc-hook" evidence="22">
    <location>
        <begin position="660"/>
        <end position="759"/>
    </location>
</feature>
<evidence type="ECO:0000256" key="17">
    <source>
        <dbReference type="ARBA" id="ARBA00023254"/>
    </source>
</evidence>
<dbReference type="SUPFAM" id="SSF52540">
    <property type="entry name" value="P-loop containing nucleoside triphosphate hydrolases"/>
    <property type="match status" value="2"/>
</dbReference>
<keyword evidence="16" id="KW-0539">Nucleus</keyword>
<evidence type="ECO:0000256" key="5">
    <source>
        <dbReference type="ARBA" id="ARBA00022454"/>
    </source>
</evidence>
<dbReference type="PANTHER" id="PTHR18867:SF12">
    <property type="entry name" value="DNA REPAIR PROTEIN RAD50"/>
    <property type="match status" value="1"/>
</dbReference>
<keyword evidence="15" id="KW-0234">DNA repair</keyword>
<feature type="coiled-coil region" evidence="21">
    <location>
        <begin position="612"/>
        <end position="653"/>
    </location>
</feature>
<dbReference type="GO" id="GO:0005524">
    <property type="term" value="F:ATP binding"/>
    <property type="evidence" value="ECO:0007669"/>
    <property type="project" value="UniProtKB-KW"/>
</dbReference>
<dbReference type="GO" id="GO:0046872">
    <property type="term" value="F:metal ion binding"/>
    <property type="evidence" value="ECO:0007669"/>
    <property type="project" value="UniProtKB-UniRule"/>
</dbReference>
<evidence type="ECO:0000313" key="23">
    <source>
        <dbReference type="Ensembl" id="ENSXETP00000084227"/>
    </source>
</evidence>
<dbReference type="PROSITE" id="PS51131">
    <property type="entry name" value="ZN_HOOK"/>
    <property type="match status" value="1"/>
</dbReference>
<evidence type="ECO:0000256" key="18">
    <source>
        <dbReference type="ARBA" id="ARBA00049360"/>
    </source>
</evidence>
<reference evidence="23" key="1">
    <citation type="journal article" date="2010" name="Science">
        <title>The genome of the Western clawed frog Xenopus tropicalis.</title>
        <authorList>
            <person name="Hellsten U."/>
            <person name="Harland R.M."/>
            <person name="Gilchrist M.J."/>
            <person name="Hendrix D."/>
            <person name="Jurka J."/>
            <person name="Kapitonov V."/>
            <person name="Ovcharenko I."/>
            <person name="Putnam N.H."/>
            <person name="Shu S."/>
            <person name="Taher L."/>
            <person name="Blitz I.L."/>
            <person name="Blumberg B."/>
            <person name="Dichmann D.S."/>
            <person name="Dubchak I."/>
            <person name="Amaya E."/>
            <person name="Detter J.C."/>
            <person name="Fletcher R."/>
            <person name="Gerhard D.S."/>
            <person name="Goodstein D."/>
            <person name="Graves T."/>
            <person name="Grigoriev I.V."/>
            <person name="Grimwood J."/>
            <person name="Kawashima T."/>
            <person name="Lindquist E."/>
            <person name="Lucas S.M."/>
            <person name="Mead P.E."/>
            <person name="Mitros T."/>
            <person name="Ogino H."/>
            <person name="Ohta Y."/>
            <person name="Poliakov A.V."/>
            <person name="Pollet N."/>
            <person name="Robert J."/>
            <person name="Salamov A."/>
            <person name="Sater A.K."/>
            <person name="Schmutz J."/>
            <person name="Terry A."/>
            <person name="Vize P.D."/>
            <person name="Warren W.C."/>
            <person name="Wells D."/>
            <person name="Wills A."/>
            <person name="Wilson R.K."/>
            <person name="Zimmerman L.B."/>
            <person name="Zorn A.M."/>
            <person name="Grainger R."/>
            <person name="Grammer T."/>
            <person name="Khokha M.K."/>
            <person name="Richardson P.M."/>
            <person name="Rokhsar D.S."/>
        </authorList>
    </citation>
    <scope>NUCLEOTIDE SEQUENCE [LARGE SCALE GENOMIC DNA]</scope>
    <source>
        <strain evidence="23">Nigerian</strain>
    </source>
</reference>
<feature type="binding site" evidence="20">
    <location>
        <position position="706"/>
    </location>
    <ligand>
        <name>Zn(2+)</name>
        <dbReference type="ChEBI" id="CHEBI:29105"/>
    </ligand>
</feature>
<feature type="coiled-coil region" evidence="21">
    <location>
        <begin position="737"/>
        <end position="840"/>
    </location>
</feature>
<evidence type="ECO:0000256" key="15">
    <source>
        <dbReference type="ARBA" id="ARBA00023204"/>
    </source>
</evidence>
<evidence type="ECO:0000256" key="11">
    <source>
        <dbReference type="ARBA" id="ARBA00022840"/>
    </source>
</evidence>
<dbReference type="Ensembl" id="ENSXETT00000094374">
    <property type="protein sequence ID" value="ENSXETP00000084227"/>
    <property type="gene ID" value="ENSXETG00000006986"/>
</dbReference>
<dbReference type="GeneTree" id="ENSGT00390000018781"/>
<feature type="coiled-coil region" evidence="21">
    <location>
        <begin position="228"/>
        <end position="367"/>
    </location>
</feature>
<evidence type="ECO:0000259" key="22">
    <source>
        <dbReference type="PROSITE" id="PS51131"/>
    </source>
</evidence>
<dbReference type="GO" id="GO:0051321">
    <property type="term" value="P:meiotic cell cycle"/>
    <property type="evidence" value="ECO:0007669"/>
    <property type="project" value="UniProtKB-KW"/>
</dbReference>
<feature type="coiled-coil region" evidence="21">
    <location>
        <begin position="864"/>
        <end position="1095"/>
    </location>
</feature>
<proteinExistence type="inferred from homology"/>
<reference evidence="23" key="2">
    <citation type="submission" date="2020-05" db="UniProtKB">
        <authorList>
            <consortium name="Ensembl"/>
        </authorList>
    </citation>
    <scope>IDENTIFICATION</scope>
</reference>
<dbReference type="GO" id="GO:0110025">
    <property type="term" value="P:DNA strand resection involved in replication fork processing"/>
    <property type="evidence" value="ECO:0007669"/>
    <property type="project" value="UniProtKB-ARBA"/>
</dbReference>
<dbReference type="GO" id="GO:0051310">
    <property type="term" value="P:metaphase chromosome alignment"/>
    <property type="evidence" value="ECO:0007669"/>
    <property type="project" value="UniProtKB-ARBA"/>
</dbReference>
<keyword evidence="10 20" id="KW-0862">Zinc</keyword>
<dbReference type="FunFam" id="3.40.50.300:FF:001037">
    <property type="entry name" value="DNA repair protein RAD50"/>
    <property type="match status" value="1"/>
</dbReference>
<keyword evidence="6 20" id="KW-0479">Metal-binding</keyword>
<dbReference type="FunFam" id="3.40.50.300:FF:001065">
    <property type="entry name" value="DNA repair protein RAD50 isoform X1"/>
    <property type="match status" value="1"/>
</dbReference>
<evidence type="ECO:0000256" key="16">
    <source>
        <dbReference type="ARBA" id="ARBA00023242"/>
    </source>
</evidence>
<evidence type="ECO:0000256" key="19">
    <source>
        <dbReference type="ARBA" id="ARBA00062943"/>
    </source>
</evidence>
<dbReference type="GO" id="GO:0000781">
    <property type="term" value="C:chromosome, telomeric region"/>
    <property type="evidence" value="ECO:0007669"/>
    <property type="project" value="UniProtKB-SubCell"/>
</dbReference>
<evidence type="ECO:0000256" key="13">
    <source>
        <dbReference type="ARBA" id="ARBA00022895"/>
    </source>
</evidence>
<keyword evidence="7" id="KW-0547">Nucleotide-binding</keyword>
<evidence type="ECO:0000256" key="1">
    <source>
        <dbReference type="ARBA" id="ARBA00001947"/>
    </source>
</evidence>
<evidence type="ECO:0000256" key="9">
    <source>
        <dbReference type="ARBA" id="ARBA00022801"/>
    </source>
</evidence>
<comment type="cofactor">
    <cofactor evidence="1">
        <name>Zn(2+)</name>
        <dbReference type="ChEBI" id="CHEBI:29105"/>
    </cofactor>
</comment>
<keyword evidence="13" id="KW-0779">Telomere</keyword>
<comment type="subunit">
    <text evidence="19">Component of the MRN complex composed of two heterodimers RAD50 and MRE11 associated with a single NBN.</text>
</comment>
<evidence type="ECO:0000256" key="12">
    <source>
        <dbReference type="ARBA" id="ARBA00022842"/>
    </source>
</evidence>
<dbReference type="Xenbase" id="XB-GENE-1007569">
    <property type="gene designation" value="rad50"/>
</dbReference>
<dbReference type="FunFam" id="1.10.287.1490:FF:000047">
    <property type="entry name" value="RAD50 homolog, double strand break repair protein"/>
    <property type="match status" value="1"/>
</dbReference>
<dbReference type="GO" id="GO:0000723">
    <property type="term" value="P:telomere maintenance"/>
    <property type="evidence" value="ECO:0007669"/>
    <property type="project" value="InterPro"/>
</dbReference>
<keyword evidence="17" id="KW-0469">Meiosis</keyword>
<evidence type="ECO:0000256" key="14">
    <source>
        <dbReference type="ARBA" id="ARBA00023054"/>
    </source>
</evidence>
<name>A0A6I8RP95_XENTR</name>
<dbReference type="FunCoup" id="A0A6I8RP95">
    <property type="interactions" value="3191"/>
</dbReference>
<dbReference type="PANTHER" id="PTHR18867">
    <property type="entry name" value="RAD50"/>
    <property type="match status" value="1"/>
</dbReference>
<dbReference type="GO" id="GO:0016887">
    <property type="term" value="F:ATP hydrolysis activity"/>
    <property type="evidence" value="ECO:0007669"/>
    <property type="project" value="InterPro"/>
</dbReference>
<dbReference type="Gene3D" id="1.10.287.1490">
    <property type="match status" value="2"/>
</dbReference>
<evidence type="ECO:0000256" key="6">
    <source>
        <dbReference type="ARBA" id="ARBA00022723"/>
    </source>
</evidence>
<keyword evidence="5" id="KW-0158">Chromosome</keyword>
<protein>
    <submittedName>
        <fullName evidence="23">RAD50 homolog, double strand break repair protein</fullName>
    </submittedName>
</protein>
<dbReference type="InterPro" id="IPR004584">
    <property type="entry name" value="Rad50_eukaryotes"/>
</dbReference>
<evidence type="ECO:0000256" key="7">
    <source>
        <dbReference type="ARBA" id="ARBA00022741"/>
    </source>
</evidence>
<comment type="similarity">
    <text evidence="4">Belongs to the SMC family. RAD50 subfamily.</text>
</comment>
<keyword evidence="8" id="KW-0227">DNA damage</keyword>